<evidence type="ECO:0000256" key="3">
    <source>
        <dbReference type="ARBA" id="ARBA00022692"/>
    </source>
</evidence>
<keyword evidence="3 8" id="KW-0812">Transmembrane</keyword>
<feature type="domain" description="GOLD" evidence="10">
    <location>
        <begin position="31"/>
        <end position="281"/>
    </location>
</feature>
<keyword evidence="6 8" id="KW-0472">Membrane</keyword>
<gene>
    <name evidence="11" type="ORF">PINE0816_LOCUS12445</name>
</gene>
<feature type="transmembrane region" description="Helical" evidence="8">
    <location>
        <begin position="256"/>
        <end position="276"/>
    </location>
</feature>
<dbReference type="Pfam" id="PF01105">
    <property type="entry name" value="EMP24_GP25L"/>
    <property type="match status" value="1"/>
</dbReference>
<feature type="signal peptide" evidence="9">
    <location>
        <begin position="1"/>
        <end position="29"/>
    </location>
</feature>
<dbReference type="EMBL" id="HBEL01027006">
    <property type="protein sequence ID" value="CAD8416310.1"/>
    <property type="molecule type" value="Transcribed_RNA"/>
</dbReference>
<protein>
    <recommendedName>
        <fullName evidence="10">GOLD domain-containing protein</fullName>
    </recommendedName>
</protein>
<comment type="similarity">
    <text evidence="2">Belongs to the EMP24/GP25L family.</text>
</comment>
<dbReference type="AlphaFoldDB" id="A0A7S0C8M3"/>
<dbReference type="PANTHER" id="PTHR22811">
    <property type="entry name" value="TRANSMEMBRANE EMP24 DOMAIN-CONTAINING PROTEIN"/>
    <property type="match status" value="1"/>
</dbReference>
<evidence type="ECO:0000256" key="1">
    <source>
        <dbReference type="ARBA" id="ARBA00004479"/>
    </source>
</evidence>
<evidence type="ECO:0000256" key="5">
    <source>
        <dbReference type="ARBA" id="ARBA00022989"/>
    </source>
</evidence>
<proteinExistence type="inferred from homology"/>
<keyword evidence="5 8" id="KW-1133">Transmembrane helix</keyword>
<evidence type="ECO:0000313" key="11">
    <source>
        <dbReference type="EMBL" id="CAD8416310.1"/>
    </source>
</evidence>
<dbReference type="GO" id="GO:0016020">
    <property type="term" value="C:membrane"/>
    <property type="evidence" value="ECO:0007669"/>
    <property type="project" value="UniProtKB-SubCell"/>
</dbReference>
<evidence type="ECO:0000256" key="8">
    <source>
        <dbReference type="SAM" id="Phobius"/>
    </source>
</evidence>
<evidence type="ECO:0000259" key="10">
    <source>
        <dbReference type="SMART" id="SM01190"/>
    </source>
</evidence>
<dbReference type="InterPro" id="IPR015720">
    <property type="entry name" value="Emp24-like"/>
</dbReference>
<evidence type="ECO:0000256" key="4">
    <source>
        <dbReference type="ARBA" id="ARBA00022729"/>
    </source>
</evidence>
<feature type="region of interest" description="Disordered" evidence="7">
    <location>
        <begin position="185"/>
        <end position="205"/>
    </location>
</feature>
<accession>A0A7S0C8M3</accession>
<reference evidence="11" key="1">
    <citation type="submission" date="2021-01" db="EMBL/GenBank/DDBJ databases">
        <authorList>
            <person name="Corre E."/>
            <person name="Pelletier E."/>
            <person name="Niang G."/>
            <person name="Scheremetjew M."/>
            <person name="Finn R."/>
            <person name="Kale V."/>
            <person name="Holt S."/>
            <person name="Cochrane G."/>
            <person name="Meng A."/>
            <person name="Brown T."/>
            <person name="Cohen L."/>
        </authorList>
    </citation>
    <scope>NUCLEOTIDE SEQUENCE</scope>
    <source>
        <strain evidence="11">CCAP1064/1</strain>
    </source>
</reference>
<dbReference type="InterPro" id="IPR009038">
    <property type="entry name" value="GOLD_dom"/>
</dbReference>
<feature type="chain" id="PRO_5031427523" description="GOLD domain-containing protein" evidence="9">
    <location>
        <begin position="30"/>
        <end position="286"/>
    </location>
</feature>
<evidence type="ECO:0000256" key="6">
    <source>
        <dbReference type="ARBA" id="ARBA00023136"/>
    </source>
</evidence>
<sequence>MAGFRKCFWLVSSMILIIVENSSIPFVSAVPLIAEVGSMETQCLRYNIPTDDDAHMIFLVLSEDDDAEEIEDFFVKQVSDLSKEALKGDKVQTPEVPKNIKDMLKSKGNSNLEIEIQKPRKPILRKQRMVFNAPLVVRNVVATAGSKGQGWDPPLGGYSICLRNNNREDKVSRVIFDVVLAYGSDDDDDDSGKKSEEHKKKREAAALKKEHLTPLQLMFDRTVNSAEQILSEMKYMERREKYMRKTIDSTNSRIKYFSYMSVLVLIGVAFLQVTYLKSYFKKKKLM</sequence>
<comment type="subcellular location">
    <subcellularLocation>
        <location evidence="1">Membrane</location>
        <topology evidence="1">Single-pass type I membrane protein</topology>
    </subcellularLocation>
</comment>
<name>A0A7S0C8M3_9STRA</name>
<keyword evidence="4 9" id="KW-0732">Signal</keyword>
<evidence type="ECO:0000256" key="7">
    <source>
        <dbReference type="SAM" id="MobiDB-lite"/>
    </source>
</evidence>
<evidence type="ECO:0000256" key="9">
    <source>
        <dbReference type="SAM" id="SignalP"/>
    </source>
</evidence>
<feature type="compositionally biased region" description="Basic and acidic residues" evidence="7">
    <location>
        <begin position="191"/>
        <end position="205"/>
    </location>
</feature>
<organism evidence="11">
    <name type="scientific">Proboscia inermis</name>
    <dbReference type="NCBI Taxonomy" id="420281"/>
    <lineage>
        <taxon>Eukaryota</taxon>
        <taxon>Sar</taxon>
        <taxon>Stramenopiles</taxon>
        <taxon>Ochrophyta</taxon>
        <taxon>Bacillariophyta</taxon>
        <taxon>Coscinodiscophyceae</taxon>
        <taxon>Rhizosoleniophycidae</taxon>
        <taxon>Rhizosoleniales</taxon>
        <taxon>Rhizosoleniaceae</taxon>
        <taxon>Proboscia</taxon>
    </lineage>
</organism>
<dbReference type="SMART" id="SM01190">
    <property type="entry name" value="EMP24_GP25L"/>
    <property type="match status" value="1"/>
</dbReference>
<evidence type="ECO:0000256" key="2">
    <source>
        <dbReference type="ARBA" id="ARBA00007104"/>
    </source>
</evidence>